<feature type="signal peptide" evidence="7">
    <location>
        <begin position="1"/>
        <end position="19"/>
    </location>
</feature>
<dbReference type="GO" id="GO:0035329">
    <property type="term" value="P:hippo signaling"/>
    <property type="evidence" value="ECO:0007669"/>
    <property type="project" value="TreeGrafter"/>
</dbReference>
<name>V8NLH4_OPHHA</name>
<dbReference type="GO" id="GO:0000981">
    <property type="term" value="F:DNA-binding transcription factor activity, RNA polymerase II-specific"/>
    <property type="evidence" value="ECO:0007669"/>
    <property type="project" value="TreeGrafter"/>
</dbReference>
<comment type="subcellular location">
    <subcellularLocation>
        <location evidence="1">Nucleus</location>
    </subcellularLocation>
</comment>
<dbReference type="PANTHER" id="PTHR11834:SF4">
    <property type="entry name" value="TRANSCRIPTIONAL ENHANCER FACTOR TEF-1"/>
    <property type="match status" value="1"/>
</dbReference>
<keyword evidence="10" id="KW-1185">Reference proteome</keyword>
<dbReference type="InterPro" id="IPR038096">
    <property type="entry name" value="TEA/ATTS_sf"/>
</dbReference>
<keyword evidence="7" id="KW-0732">Signal</keyword>
<dbReference type="GO" id="GO:0000978">
    <property type="term" value="F:RNA polymerase II cis-regulatory region sequence-specific DNA binding"/>
    <property type="evidence" value="ECO:0007669"/>
    <property type="project" value="TreeGrafter"/>
</dbReference>
<dbReference type="PANTHER" id="PTHR11834">
    <property type="entry name" value="TRANSCRIPTIONAL ENHANCER FACTOR TEF RELATED"/>
    <property type="match status" value="1"/>
</dbReference>
<evidence type="ECO:0000313" key="10">
    <source>
        <dbReference type="Proteomes" id="UP000018936"/>
    </source>
</evidence>
<feature type="DNA-binding region" description="TEA" evidence="5">
    <location>
        <begin position="253"/>
        <end position="338"/>
    </location>
</feature>
<proteinExistence type="predicted"/>
<dbReference type="InterPro" id="IPR050937">
    <property type="entry name" value="TEC1_TEAD_TF"/>
</dbReference>
<feature type="region of interest" description="Disordered" evidence="6">
    <location>
        <begin position="220"/>
        <end position="252"/>
    </location>
</feature>
<comment type="caution">
    <text evidence="9">The sequence shown here is derived from an EMBL/GenBank/DDBJ whole genome shotgun (WGS) entry which is preliminary data.</text>
</comment>
<reference evidence="9 10" key="1">
    <citation type="journal article" date="2013" name="Proc. Natl. Acad. Sci. U.S.A.">
        <title>The king cobra genome reveals dynamic gene evolution and adaptation in the snake venom system.</title>
        <authorList>
            <person name="Vonk F.J."/>
            <person name="Casewell N.R."/>
            <person name="Henkel C.V."/>
            <person name="Heimberg A.M."/>
            <person name="Jansen H.J."/>
            <person name="McCleary R.J."/>
            <person name="Kerkkamp H.M."/>
            <person name="Vos R.A."/>
            <person name="Guerreiro I."/>
            <person name="Calvete J.J."/>
            <person name="Wuster W."/>
            <person name="Woods A.E."/>
            <person name="Logan J.M."/>
            <person name="Harrison R.A."/>
            <person name="Castoe T.A."/>
            <person name="de Koning A.P."/>
            <person name="Pollock D.D."/>
            <person name="Yandell M."/>
            <person name="Calderon D."/>
            <person name="Renjifo C."/>
            <person name="Currier R.B."/>
            <person name="Salgado D."/>
            <person name="Pla D."/>
            <person name="Sanz L."/>
            <person name="Hyder A.S."/>
            <person name="Ribeiro J.M."/>
            <person name="Arntzen J.W."/>
            <person name="van den Thillart G.E."/>
            <person name="Boetzer M."/>
            <person name="Pirovano W."/>
            <person name="Dirks R.P."/>
            <person name="Spaink H.P."/>
            <person name="Duboule D."/>
            <person name="McGlinn E."/>
            <person name="Kini R.M."/>
            <person name="Richardson M.K."/>
        </authorList>
    </citation>
    <scope>NUCLEOTIDE SEQUENCE</scope>
    <source>
        <tissue evidence="9">Blood</tissue>
    </source>
</reference>
<dbReference type="Pfam" id="PF01285">
    <property type="entry name" value="TEA"/>
    <property type="match status" value="1"/>
</dbReference>
<dbReference type="Proteomes" id="UP000018936">
    <property type="component" value="Unassembled WGS sequence"/>
</dbReference>
<evidence type="ECO:0000256" key="6">
    <source>
        <dbReference type="SAM" id="MobiDB-lite"/>
    </source>
</evidence>
<evidence type="ECO:0000256" key="1">
    <source>
        <dbReference type="ARBA" id="ARBA00004123"/>
    </source>
</evidence>
<protein>
    <recommendedName>
        <fullName evidence="8">TEA domain-containing protein</fullName>
    </recommendedName>
</protein>
<keyword evidence="4" id="KW-0539">Nucleus</keyword>
<evidence type="ECO:0000256" key="4">
    <source>
        <dbReference type="ARBA" id="ARBA00023242"/>
    </source>
</evidence>
<keyword evidence="2" id="KW-0805">Transcription regulation</keyword>
<sequence length="368" mass="41337">MKEGMFSFVASLLSPELLLLNCTFKWKIFPESAETLYPKKTTKSQFQQNEESVPGKLPSQEPFDISSALKKIQYCRLFIARHEVQVEEPSIQPARPVCPEKAGILYGHLCNIGSKEDRERSHQDKKGSSKMYKTTQSLPRPNPIISKNEQDGNRELLLSLKPVVSSGRALQLFEELPGGPQLVDQLNIAEHLCQVFASMICKYSADKSSVFDTDVASGLDQPATTIEPSSWSGSESPAEDIERMSDSADKPIDNDAEGVWSPDIEQSFQEALAIYPPCGRRKIILSDEGKMYEMCKPEPEEYEMIQSIIKAENASKDENTKHPECQHLQDQEDALSASVQTLIPVSKLIKPFRPIKPIQQQHLYLIPQ</sequence>
<evidence type="ECO:0000256" key="2">
    <source>
        <dbReference type="ARBA" id="ARBA00023015"/>
    </source>
</evidence>
<dbReference type="GO" id="GO:0005634">
    <property type="term" value="C:nucleus"/>
    <property type="evidence" value="ECO:0007669"/>
    <property type="project" value="UniProtKB-SubCell"/>
</dbReference>
<evidence type="ECO:0000313" key="9">
    <source>
        <dbReference type="EMBL" id="ETE62826.1"/>
    </source>
</evidence>
<evidence type="ECO:0000259" key="8">
    <source>
        <dbReference type="PROSITE" id="PS51088"/>
    </source>
</evidence>
<evidence type="ECO:0000256" key="7">
    <source>
        <dbReference type="SAM" id="SignalP"/>
    </source>
</evidence>
<feature type="domain" description="TEA" evidence="8">
    <location>
        <begin position="253"/>
        <end position="338"/>
    </location>
</feature>
<feature type="compositionally biased region" description="Polar residues" evidence="6">
    <location>
        <begin position="222"/>
        <end position="235"/>
    </location>
</feature>
<dbReference type="GO" id="GO:0048568">
    <property type="term" value="P:embryonic organ development"/>
    <property type="evidence" value="ECO:0007669"/>
    <property type="project" value="TreeGrafter"/>
</dbReference>
<organism evidence="9 10">
    <name type="scientific">Ophiophagus hannah</name>
    <name type="common">King cobra</name>
    <name type="synonym">Naja hannah</name>
    <dbReference type="NCBI Taxonomy" id="8665"/>
    <lineage>
        <taxon>Eukaryota</taxon>
        <taxon>Metazoa</taxon>
        <taxon>Chordata</taxon>
        <taxon>Craniata</taxon>
        <taxon>Vertebrata</taxon>
        <taxon>Euteleostomi</taxon>
        <taxon>Lepidosauria</taxon>
        <taxon>Squamata</taxon>
        <taxon>Bifurcata</taxon>
        <taxon>Unidentata</taxon>
        <taxon>Episquamata</taxon>
        <taxon>Toxicofera</taxon>
        <taxon>Serpentes</taxon>
        <taxon>Colubroidea</taxon>
        <taxon>Elapidae</taxon>
        <taxon>Elapinae</taxon>
        <taxon>Ophiophagus</taxon>
    </lineage>
</organism>
<feature type="compositionally biased region" description="Basic and acidic residues" evidence="6">
    <location>
        <begin position="240"/>
        <end position="252"/>
    </location>
</feature>
<feature type="non-terminal residue" evidence="9">
    <location>
        <position position="368"/>
    </location>
</feature>
<dbReference type="Gene3D" id="6.10.20.40">
    <property type="entry name" value="TEA/ATTS domain"/>
    <property type="match status" value="1"/>
</dbReference>
<dbReference type="SMART" id="SM00426">
    <property type="entry name" value="TEA"/>
    <property type="match status" value="1"/>
</dbReference>
<dbReference type="GO" id="GO:0005667">
    <property type="term" value="C:transcription regulator complex"/>
    <property type="evidence" value="ECO:0007669"/>
    <property type="project" value="TreeGrafter"/>
</dbReference>
<evidence type="ECO:0000256" key="3">
    <source>
        <dbReference type="ARBA" id="ARBA00023163"/>
    </source>
</evidence>
<evidence type="ECO:0000256" key="5">
    <source>
        <dbReference type="PROSITE-ProRule" id="PRU00505"/>
    </source>
</evidence>
<feature type="region of interest" description="Disordered" evidence="6">
    <location>
        <begin position="115"/>
        <end position="148"/>
    </location>
</feature>
<feature type="non-terminal residue" evidence="9">
    <location>
        <position position="1"/>
    </location>
</feature>
<feature type="compositionally biased region" description="Basic and acidic residues" evidence="6">
    <location>
        <begin position="115"/>
        <end position="127"/>
    </location>
</feature>
<gene>
    <name evidence="9" type="ORF">L345_11416</name>
</gene>
<dbReference type="EMBL" id="AZIM01003043">
    <property type="protein sequence ID" value="ETE62826.1"/>
    <property type="molecule type" value="Genomic_DNA"/>
</dbReference>
<dbReference type="PROSITE" id="PS51088">
    <property type="entry name" value="TEA_2"/>
    <property type="match status" value="1"/>
</dbReference>
<dbReference type="InterPro" id="IPR000818">
    <property type="entry name" value="TEA/ATTS_dom"/>
</dbReference>
<dbReference type="OrthoDB" id="10006572at2759"/>
<accession>V8NLH4</accession>
<feature type="region of interest" description="Disordered" evidence="6">
    <location>
        <begin position="40"/>
        <end position="60"/>
    </location>
</feature>
<dbReference type="AlphaFoldDB" id="V8NLH4"/>
<keyword evidence="3" id="KW-0804">Transcription</keyword>
<feature type="chain" id="PRO_5005377171" description="TEA domain-containing protein" evidence="7">
    <location>
        <begin position="20"/>
        <end position="368"/>
    </location>
</feature>